<evidence type="ECO:0000256" key="2">
    <source>
        <dbReference type="ARBA" id="ARBA00022679"/>
    </source>
</evidence>
<evidence type="ECO:0000256" key="1">
    <source>
        <dbReference type="ARBA" id="ARBA00022603"/>
    </source>
</evidence>
<proteinExistence type="predicted"/>
<protein>
    <submittedName>
        <fullName evidence="3">16S rRNA (Guanine(966)-N(2))-methyltransferase RsmD</fullName>
        <ecNumber evidence="3">2.1.1.171</ecNumber>
    </submittedName>
</protein>
<dbReference type="CDD" id="cd02440">
    <property type="entry name" value="AdoMet_MTases"/>
    <property type="match status" value="1"/>
</dbReference>
<sequence>MRIVGGRFRGRKLAEVGAGDAAAHLRPTPDRVREALFNMLGSGRFGRVLEGARVLDLFAGTGALGFEALSRGAAHVTFVENGAAGRALIRENIDKLQAMGTTRLFRRDATRLGDNRGAPFTLVFMDPPYGQGLGAQALGSATKGGWLATDALVIWEEAAPQPAPTGFVIEDQRKYGASHITLMRQKPASEMDSSA</sequence>
<dbReference type="GO" id="GO:0003676">
    <property type="term" value="F:nucleic acid binding"/>
    <property type="evidence" value="ECO:0007669"/>
    <property type="project" value="InterPro"/>
</dbReference>
<keyword evidence="4" id="KW-1185">Reference proteome</keyword>
<name>A0A7Z0KYU3_9RHOB</name>
<keyword evidence="2 3" id="KW-0808">Transferase</keyword>
<dbReference type="SUPFAM" id="SSF53335">
    <property type="entry name" value="S-adenosyl-L-methionine-dependent methyltransferases"/>
    <property type="match status" value="1"/>
</dbReference>
<keyword evidence="1 3" id="KW-0489">Methyltransferase</keyword>
<dbReference type="PANTHER" id="PTHR43542:SF1">
    <property type="entry name" value="METHYLTRANSFERASE"/>
    <property type="match status" value="1"/>
</dbReference>
<dbReference type="PIRSF" id="PIRSF004553">
    <property type="entry name" value="CHP00095"/>
    <property type="match status" value="1"/>
</dbReference>
<gene>
    <name evidence="3" type="primary">rsmD</name>
    <name evidence="3" type="ORF">HUK65_02025</name>
</gene>
<dbReference type="AlphaFoldDB" id="A0A7Z0KYU3"/>
<dbReference type="InterPro" id="IPR004398">
    <property type="entry name" value="RNA_MeTrfase_RsmD"/>
</dbReference>
<evidence type="ECO:0000313" key="4">
    <source>
        <dbReference type="Proteomes" id="UP000529417"/>
    </source>
</evidence>
<dbReference type="InterPro" id="IPR029063">
    <property type="entry name" value="SAM-dependent_MTases_sf"/>
</dbReference>
<dbReference type="GO" id="GO:0052913">
    <property type="term" value="F:16S rRNA (guanine(966)-N(2))-methyltransferase activity"/>
    <property type="evidence" value="ECO:0007669"/>
    <property type="project" value="UniProtKB-EC"/>
</dbReference>
<dbReference type="InterPro" id="IPR002052">
    <property type="entry name" value="DNA_methylase_N6_adenine_CS"/>
</dbReference>
<dbReference type="RefSeq" id="WP_179904461.1">
    <property type="nucleotide sequence ID" value="NZ_JACBXS010000003.1"/>
</dbReference>
<dbReference type="EMBL" id="JACBXS010000003">
    <property type="protein sequence ID" value="NYS23753.1"/>
    <property type="molecule type" value="Genomic_DNA"/>
</dbReference>
<dbReference type="EC" id="2.1.1.171" evidence="3"/>
<evidence type="ECO:0000313" key="3">
    <source>
        <dbReference type="EMBL" id="NYS23753.1"/>
    </source>
</evidence>
<organism evidence="3 4">
    <name type="scientific">Rhabdonatronobacter sediminivivens</name>
    <dbReference type="NCBI Taxonomy" id="2743469"/>
    <lineage>
        <taxon>Bacteria</taxon>
        <taxon>Pseudomonadati</taxon>
        <taxon>Pseudomonadota</taxon>
        <taxon>Alphaproteobacteria</taxon>
        <taxon>Rhodobacterales</taxon>
        <taxon>Paracoccaceae</taxon>
        <taxon>Rhabdonatronobacter</taxon>
    </lineage>
</organism>
<dbReference type="NCBIfam" id="TIGR00095">
    <property type="entry name" value="16S rRNA (guanine(966)-N(2))-methyltransferase RsmD"/>
    <property type="match status" value="1"/>
</dbReference>
<dbReference type="PANTHER" id="PTHR43542">
    <property type="entry name" value="METHYLTRANSFERASE"/>
    <property type="match status" value="1"/>
</dbReference>
<accession>A0A7Z0KYU3</accession>
<dbReference type="Proteomes" id="UP000529417">
    <property type="component" value="Unassembled WGS sequence"/>
</dbReference>
<dbReference type="Pfam" id="PF03602">
    <property type="entry name" value="Cons_hypoth95"/>
    <property type="match status" value="1"/>
</dbReference>
<dbReference type="Gene3D" id="3.40.50.150">
    <property type="entry name" value="Vaccinia Virus protein VP39"/>
    <property type="match status" value="1"/>
</dbReference>
<dbReference type="PROSITE" id="PS00092">
    <property type="entry name" value="N6_MTASE"/>
    <property type="match status" value="1"/>
</dbReference>
<reference evidence="3 4" key="1">
    <citation type="journal article" date="2000" name="Arch. Microbiol.">
        <title>Rhodobaca bogoriensis gen. nov. and sp. nov., an alkaliphilic purple nonsulfur bacterium from African Rift Valley soda lakes.</title>
        <authorList>
            <person name="Milford A.D."/>
            <person name="Achenbach L.A."/>
            <person name="Jung D.O."/>
            <person name="Madigan M.T."/>
        </authorList>
    </citation>
    <scope>NUCLEOTIDE SEQUENCE [LARGE SCALE GENOMIC DNA]</scope>
    <source>
        <strain evidence="3 4">2376</strain>
    </source>
</reference>
<comment type="caution">
    <text evidence="3">The sequence shown here is derived from an EMBL/GenBank/DDBJ whole genome shotgun (WGS) entry which is preliminary data.</text>
</comment>